<dbReference type="AlphaFoldDB" id="A0A7X3D3E7"/>
<sequence>MISVVIPLYNKAHTIVNTLETVIGQSFVDFEVVIVNDGSTDNGVDVIRQFTNDPRIRIITQENQGVSAARNNGVKESKFEYIAFLDGDDEWKSDYLEKVNYAINQYPEAGMICAGGVVRNNDEIEPRLAKKYTDTIAVRDFFENPHVFLHTSAAVARKTEFLESGGFPVGMKRNEDYACFFALALITPMVYIGFPLTVYVGMVPGQATQTFTSKVISHIVGRYNHVHEKWKNSTSKNKSYPVFLRYELRHEILNFIRKGEYDMIDYLLKNLDKDILGKFSPFEFQWYANKKLKQVSVLFIYLTKIRWRMRGYPYLGE</sequence>
<dbReference type="Proteomes" id="UP000540519">
    <property type="component" value="Unassembled WGS sequence"/>
</dbReference>
<keyword evidence="1" id="KW-1133">Transmembrane helix</keyword>
<dbReference type="EMBL" id="RCNR01000066">
    <property type="protein sequence ID" value="MUH38101.1"/>
    <property type="molecule type" value="Genomic_DNA"/>
</dbReference>
<dbReference type="OrthoDB" id="6307329at2"/>
<comment type="caution">
    <text evidence="3">The sequence shown here is derived from an EMBL/GenBank/DDBJ whole genome shotgun (WGS) entry which is preliminary data.</text>
</comment>
<reference evidence="3 4" key="1">
    <citation type="journal article" date="2019" name="Mar. Drugs">
        <title>Comparative Genomics and CAZyme Genome Repertoires of Marine Zobellia amurskyensis KMM 3526(T) and Zobellia laminariae KMM 3676(T).</title>
        <authorList>
            <person name="Chernysheva N."/>
            <person name="Bystritskaya E."/>
            <person name="Stenkova A."/>
            <person name="Golovkin I."/>
            <person name="Nedashkovskaya O."/>
            <person name="Isaeva M."/>
        </authorList>
    </citation>
    <scope>NUCLEOTIDE SEQUENCE [LARGE SCALE GENOMIC DNA]</scope>
    <source>
        <strain evidence="3 4">KMM 3526</strain>
    </source>
</reference>
<feature type="transmembrane region" description="Helical" evidence="1">
    <location>
        <begin position="177"/>
        <end position="202"/>
    </location>
</feature>
<dbReference type="InterPro" id="IPR029044">
    <property type="entry name" value="Nucleotide-diphossugar_trans"/>
</dbReference>
<keyword evidence="3" id="KW-0808">Transferase</keyword>
<dbReference type="InterPro" id="IPR001173">
    <property type="entry name" value="Glyco_trans_2-like"/>
</dbReference>
<accession>A0A7X3D3E7</accession>
<dbReference type="Pfam" id="PF00535">
    <property type="entry name" value="Glycos_transf_2"/>
    <property type="match status" value="1"/>
</dbReference>
<keyword evidence="1" id="KW-0472">Membrane</keyword>
<dbReference type="CDD" id="cd00761">
    <property type="entry name" value="Glyco_tranf_GTA_type"/>
    <property type="match status" value="1"/>
</dbReference>
<proteinExistence type="predicted"/>
<evidence type="ECO:0000313" key="4">
    <source>
        <dbReference type="Proteomes" id="UP000540519"/>
    </source>
</evidence>
<dbReference type="InterPro" id="IPR050834">
    <property type="entry name" value="Glycosyltransf_2"/>
</dbReference>
<name>A0A7X3D3E7_9FLAO</name>
<dbReference type="PANTHER" id="PTHR43685">
    <property type="entry name" value="GLYCOSYLTRANSFERASE"/>
    <property type="match status" value="1"/>
</dbReference>
<dbReference type="GO" id="GO:0016740">
    <property type="term" value="F:transferase activity"/>
    <property type="evidence" value="ECO:0007669"/>
    <property type="project" value="UniProtKB-KW"/>
</dbReference>
<keyword evidence="1" id="KW-0812">Transmembrane</keyword>
<organism evidence="3 4">
    <name type="scientific">Zobellia amurskyensis</name>
    <dbReference type="NCBI Taxonomy" id="248905"/>
    <lineage>
        <taxon>Bacteria</taxon>
        <taxon>Pseudomonadati</taxon>
        <taxon>Bacteroidota</taxon>
        <taxon>Flavobacteriia</taxon>
        <taxon>Flavobacteriales</taxon>
        <taxon>Flavobacteriaceae</taxon>
        <taxon>Zobellia</taxon>
    </lineage>
</organism>
<evidence type="ECO:0000256" key="1">
    <source>
        <dbReference type="SAM" id="Phobius"/>
    </source>
</evidence>
<evidence type="ECO:0000259" key="2">
    <source>
        <dbReference type="Pfam" id="PF00535"/>
    </source>
</evidence>
<dbReference type="RefSeq" id="WP_155601210.1">
    <property type="nucleotide sequence ID" value="NZ_RCNR01000066.1"/>
</dbReference>
<keyword evidence="4" id="KW-1185">Reference proteome</keyword>
<protein>
    <submittedName>
        <fullName evidence="3">Glycosyltransferase family 2 protein</fullName>
    </submittedName>
</protein>
<dbReference type="Gene3D" id="3.90.550.10">
    <property type="entry name" value="Spore Coat Polysaccharide Biosynthesis Protein SpsA, Chain A"/>
    <property type="match status" value="1"/>
</dbReference>
<dbReference type="SUPFAM" id="SSF53448">
    <property type="entry name" value="Nucleotide-diphospho-sugar transferases"/>
    <property type="match status" value="1"/>
</dbReference>
<gene>
    <name evidence="3" type="ORF">D9O36_19790</name>
</gene>
<feature type="domain" description="Glycosyltransferase 2-like" evidence="2">
    <location>
        <begin position="3"/>
        <end position="138"/>
    </location>
</feature>
<dbReference type="PANTHER" id="PTHR43685:SF2">
    <property type="entry name" value="GLYCOSYLTRANSFERASE 2-LIKE DOMAIN-CONTAINING PROTEIN"/>
    <property type="match status" value="1"/>
</dbReference>
<evidence type="ECO:0000313" key="3">
    <source>
        <dbReference type="EMBL" id="MUH38101.1"/>
    </source>
</evidence>